<reference evidence="2 3" key="1">
    <citation type="submission" date="2016-10" db="EMBL/GenBank/DDBJ databases">
        <authorList>
            <person name="de Groot N.N."/>
        </authorList>
    </citation>
    <scope>NUCLEOTIDE SEQUENCE [LARGE SCALE GENOMIC DNA]</scope>
    <source>
        <strain evidence="2 3">DSM 25186</strain>
    </source>
</reference>
<organism evidence="2 3">
    <name type="scientific">Catalinimonas alkaloidigena</name>
    <dbReference type="NCBI Taxonomy" id="1075417"/>
    <lineage>
        <taxon>Bacteria</taxon>
        <taxon>Pseudomonadati</taxon>
        <taxon>Bacteroidota</taxon>
        <taxon>Cytophagia</taxon>
        <taxon>Cytophagales</taxon>
        <taxon>Catalimonadaceae</taxon>
        <taxon>Catalinimonas</taxon>
    </lineage>
</organism>
<dbReference type="InterPro" id="IPR024775">
    <property type="entry name" value="DinB-like"/>
</dbReference>
<dbReference type="InterPro" id="IPR034660">
    <property type="entry name" value="DinB/YfiT-like"/>
</dbReference>
<gene>
    <name evidence="2" type="ORF">SAMN05421823_101320</name>
</gene>
<accession>A0A1G8XBL8</accession>
<protein>
    <submittedName>
        <fullName evidence="2">DinB superfamily protein</fullName>
    </submittedName>
</protein>
<evidence type="ECO:0000313" key="3">
    <source>
        <dbReference type="Proteomes" id="UP000198510"/>
    </source>
</evidence>
<dbReference type="RefSeq" id="WP_089678234.1">
    <property type="nucleotide sequence ID" value="NZ_FNFO01000001.1"/>
</dbReference>
<dbReference type="Gene3D" id="1.20.120.450">
    <property type="entry name" value="dinb family like domain"/>
    <property type="match status" value="1"/>
</dbReference>
<evidence type="ECO:0000313" key="2">
    <source>
        <dbReference type="EMBL" id="SDJ87871.1"/>
    </source>
</evidence>
<dbReference type="STRING" id="1075417.SAMN05421823_101320"/>
<keyword evidence="3" id="KW-1185">Reference proteome</keyword>
<sequence length="174" mass="19723">MNEVEVLAKQTEEAYAWTNTLLHSIPYETWDQIPSVVDTSVTWQAGHLIMSIFFHSIITITGHPAGVHQQVPLRDYAALFTSAPPQQSLGKTKPETLQTQLQLVEQTSLRVINGLTPDDLQRPLEPTQVPHPIAKTKFEALNWNISHTMWHCGQLGLLKRIVHERFDFGLKLPD</sequence>
<evidence type="ECO:0000259" key="1">
    <source>
        <dbReference type="Pfam" id="PF12867"/>
    </source>
</evidence>
<dbReference type="Proteomes" id="UP000198510">
    <property type="component" value="Unassembled WGS sequence"/>
</dbReference>
<proteinExistence type="predicted"/>
<feature type="domain" description="DinB-like" evidence="1">
    <location>
        <begin position="10"/>
        <end position="155"/>
    </location>
</feature>
<dbReference type="Pfam" id="PF12867">
    <property type="entry name" value="DinB_2"/>
    <property type="match status" value="1"/>
</dbReference>
<dbReference type="AlphaFoldDB" id="A0A1G8XBL8"/>
<dbReference type="SUPFAM" id="SSF109854">
    <property type="entry name" value="DinB/YfiT-like putative metalloenzymes"/>
    <property type="match status" value="1"/>
</dbReference>
<dbReference type="OrthoDB" id="704805at2"/>
<name>A0A1G8XBL8_9BACT</name>
<dbReference type="EMBL" id="FNFO01000001">
    <property type="protein sequence ID" value="SDJ87871.1"/>
    <property type="molecule type" value="Genomic_DNA"/>
</dbReference>